<proteinExistence type="predicted"/>
<evidence type="ECO:0000256" key="1">
    <source>
        <dbReference type="SAM" id="MobiDB-lite"/>
    </source>
</evidence>
<keyword evidence="2" id="KW-0472">Membrane</keyword>
<evidence type="ECO:0000256" key="2">
    <source>
        <dbReference type="SAM" id="Phobius"/>
    </source>
</evidence>
<reference evidence="4 6" key="2">
    <citation type="submission" date="2021-03" db="EMBL/GenBank/DDBJ databases">
        <title>Genome sequencing of Bifidobacterium imperatoris JCM 32708.</title>
        <authorList>
            <person name="Kim J."/>
        </authorList>
    </citation>
    <scope>NUCLEOTIDE SEQUENCE [LARGE SCALE GENOMIC DNA]</scope>
    <source>
        <strain evidence="4 6">JCM 32708</strain>
    </source>
</reference>
<feature type="region of interest" description="Disordered" evidence="1">
    <location>
        <begin position="167"/>
        <end position="199"/>
    </location>
</feature>
<accession>A0A2N5ISE5</accession>
<evidence type="ECO:0000313" key="5">
    <source>
        <dbReference type="Proteomes" id="UP000234855"/>
    </source>
</evidence>
<feature type="compositionally biased region" description="Acidic residues" evidence="1">
    <location>
        <begin position="122"/>
        <end position="133"/>
    </location>
</feature>
<dbReference type="Proteomes" id="UP000234855">
    <property type="component" value="Unassembled WGS sequence"/>
</dbReference>
<gene>
    <name evidence="4" type="ORF">BLI708_06035</name>
    <name evidence="3" type="ORF">Tam1G_1035</name>
</gene>
<keyword evidence="6" id="KW-1185">Reference proteome</keyword>
<evidence type="ECO:0000313" key="4">
    <source>
        <dbReference type="EMBL" id="QSY56843.1"/>
    </source>
</evidence>
<feature type="compositionally biased region" description="Polar residues" evidence="1">
    <location>
        <begin position="55"/>
        <end position="93"/>
    </location>
</feature>
<feature type="transmembrane region" description="Helical" evidence="2">
    <location>
        <begin position="257"/>
        <end position="279"/>
    </location>
</feature>
<dbReference type="EMBL" id="NMWV01000012">
    <property type="protein sequence ID" value="PLS24896.1"/>
    <property type="molecule type" value="Genomic_DNA"/>
</dbReference>
<feature type="region of interest" description="Disordered" evidence="1">
    <location>
        <begin position="1"/>
        <end position="40"/>
    </location>
</feature>
<feature type="transmembrane region" description="Helical" evidence="2">
    <location>
        <begin position="217"/>
        <end position="242"/>
    </location>
</feature>
<dbReference type="Proteomes" id="UP000663067">
    <property type="component" value="Chromosome"/>
</dbReference>
<feature type="region of interest" description="Disordered" evidence="1">
    <location>
        <begin position="55"/>
        <end position="155"/>
    </location>
</feature>
<evidence type="ECO:0000313" key="6">
    <source>
        <dbReference type="Proteomes" id="UP000663067"/>
    </source>
</evidence>
<dbReference type="AlphaFoldDB" id="A0A2N5ISE5"/>
<dbReference type="RefSeq" id="WP_051917282.1">
    <property type="nucleotide sequence ID" value="NZ_CP071591.1"/>
</dbReference>
<dbReference type="EMBL" id="CP071591">
    <property type="protein sequence ID" value="QSY56843.1"/>
    <property type="molecule type" value="Genomic_DNA"/>
</dbReference>
<sequence>MTDDINATKEFQSVEDESQTQIIPTESAMESQTDAAVSETKVFESVADGSQTQVLPTANDNQQTQVLNVEQQTPDESLTQPMTAIDSESQAAETQVIEPHVEKSADSEQTETDTITLQSVADVEEPDNAESDTQESVAADASSAEIAPETPVQPDLNVPLMEAFAQSADDVPSPQADAVSDSPQDCEEPNQQESSAPDVPAAAAVTASELKKPKHDISVLTVIFGVLGLIIGVIGLLFGWAFPGLLVESFYIDPRMLTAIICGAVGAILVIVAIVWAVLGAKKTQQQ</sequence>
<reference evidence="3 5" key="1">
    <citation type="submission" date="2017-07" db="EMBL/GenBank/DDBJ databases">
        <title>Bifidobacterium novel species.</title>
        <authorList>
            <person name="Lugli G.A."/>
            <person name="Milani C."/>
            <person name="Duranti S."/>
            <person name="Mangifesta M."/>
        </authorList>
    </citation>
    <scope>NUCLEOTIDE SEQUENCE [LARGE SCALE GENOMIC DNA]</scope>
    <source>
        <strain evidence="3 5">45</strain>
    </source>
</reference>
<protein>
    <submittedName>
        <fullName evidence="3">Uncharacterized protein</fullName>
    </submittedName>
</protein>
<keyword evidence="2" id="KW-1133">Transmembrane helix</keyword>
<evidence type="ECO:0000313" key="3">
    <source>
        <dbReference type="EMBL" id="PLS24896.1"/>
    </source>
</evidence>
<organism evidence="3 5">
    <name type="scientific">Bifidobacterium imperatoris</name>
    <dbReference type="NCBI Taxonomy" id="2020965"/>
    <lineage>
        <taxon>Bacteria</taxon>
        <taxon>Bacillati</taxon>
        <taxon>Actinomycetota</taxon>
        <taxon>Actinomycetes</taxon>
        <taxon>Bifidobacteriales</taxon>
        <taxon>Bifidobacteriaceae</taxon>
        <taxon>Bifidobacterium</taxon>
    </lineage>
</organism>
<name>A0A2N5ISE5_9BIFI</name>
<feature type="compositionally biased region" description="Polar residues" evidence="1">
    <location>
        <begin position="19"/>
        <end position="35"/>
    </location>
</feature>
<keyword evidence="2" id="KW-0812">Transmembrane</keyword>